<dbReference type="Gene3D" id="2.120.10.30">
    <property type="entry name" value="TolB, C-terminal domain"/>
    <property type="match status" value="1"/>
</dbReference>
<dbReference type="InterPro" id="IPR011042">
    <property type="entry name" value="6-blade_b-propeller_TolB-like"/>
</dbReference>
<feature type="non-terminal residue" evidence="1">
    <location>
        <position position="99"/>
    </location>
</feature>
<protein>
    <recommendedName>
        <fullName evidence="2">Glucose/Sorbosone dehydrogenase domain-containing protein</fullName>
    </recommendedName>
</protein>
<accession>A0A382ZCU3</accession>
<evidence type="ECO:0008006" key="2">
    <source>
        <dbReference type="Google" id="ProtNLM"/>
    </source>
</evidence>
<proteinExistence type="predicted"/>
<dbReference type="AlphaFoldDB" id="A0A382ZCU3"/>
<reference evidence="1" key="1">
    <citation type="submission" date="2018-05" db="EMBL/GenBank/DDBJ databases">
        <authorList>
            <person name="Lanie J.A."/>
            <person name="Ng W.-L."/>
            <person name="Kazmierczak K.M."/>
            <person name="Andrzejewski T.M."/>
            <person name="Davidsen T.M."/>
            <person name="Wayne K.J."/>
            <person name="Tettelin H."/>
            <person name="Glass J.I."/>
            <person name="Rusch D."/>
            <person name="Podicherti R."/>
            <person name="Tsui H.-C.T."/>
            <person name="Winkler M.E."/>
        </authorList>
    </citation>
    <scope>NUCLEOTIDE SEQUENCE</scope>
</reference>
<dbReference type="EMBL" id="UINC01182689">
    <property type="protein sequence ID" value="SVD93039.1"/>
    <property type="molecule type" value="Genomic_DNA"/>
</dbReference>
<name>A0A382ZCU3_9ZZZZ</name>
<sequence length="99" mass="11192">MKYLKTIGFNSNQPIGRGFNYPYDIAFSEDHRIFVLNRMGGHNSSGIRIQICTYDEDWLGEFATGPGKGDSQFVIPVCMSFNSKDLLYVTDESLNDVKV</sequence>
<dbReference type="SUPFAM" id="SSF63829">
    <property type="entry name" value="Calcium-dependent phosphotriesterase"/>
    <property type="match status" value="1"/>
</dbReference>
<evidence type="ECO:0000313" key="1">
    <source>
        <dbReference type="EMBL" id="SVD93039.1"/>
    </source>
</evidence>
<organism evidence="1">
    <name type="scientific">marine metagenome</name>
    <dbReference type="NCBI Taxonomy" id="408172"/>
    <lineage>
        <taxon>unclassified sequences</taxon>
        <taxon>metagenomes</taxon>
        <taxon>ecological metagenomes</taxon>
    </lineage>
</organism>
<gene>
    <name evidence="1" type="ORF">METZ01_LOCUS445893</name>
</gene>